<dbReference type="NCBIfam" id="TIGR00254">
    <property type="entry name" value="GGDEF"/>
    <property type="match status" value="1"/>
</dbReference>
<dbReference type="STRING" id="306541.SAMN05421668_1097"/>
<dbReference type="Gene3D" id="3.30.70.270">
    <property type="match status" value="1"/>
</dbReference>
<dbReference type="PANTHER" id="PTHR33121">
    <property type="entry name" value="CYCLIC DI-GMP PHOSPHODIESTERASE PDEF"/>
    <property type="match status" value="1"/>
</dbReference>
<keyword evidence="1" id="KW-1133">Transmembrane helix</keyword>
<name>A0A1I6SFE2_9BACI</name>
<dbReference type="InterPro" id="IPR029787">
    <property type="entry name" value="Nucleotide_cyclase"/>
</dbReference>
<gene>
    <name evidence="4" type="ORF">HMI01_29200</name>
    <name evidence="5" type="ORF">SAMN05421668_1097</name>
</gene>
<evidence type="ECO:0000313" key="4">
    <source>
        <dbReference type="EMBL" id="GEM05932.1"/>
    </source>
</evidence>
<evidence type="ECO:0000313" key="7">
    <source>
        <dbReference type="Proteomes" id="UP000321773"/>
    </source>
</evidence>
<accession>A0A1I6SFE2</accession>
<dbReference type="EMBL" id="BJWJ01000065">
    <property type="protein sequence ID" value="GEM05932.1"/>
    <property type="molecule type" value="Genomic_DNA"/>
</dbReference>
<reference evidence="4 7" key="2">
    <citation type="submission" date="2019-07" db="EMBL/GenBank/DDBJ databases">
        <title>Whole genome shotgun sequence of Halolactibacillus miurensis NBRC 100873.</title>
        <authorList>
            <person name="Hosoyama A."/>
            <person name="Uohara A."/>
            <person name="Ohji S."/>
            <person name="Ichikawa N."/>
        </authorList>
    </citation>
    <scope>NUCLEOTIDE SEQUENCE [LARGE SCALE GENOMIC DNA]</scope>
    <source>
        <strain evidence="4 7">NBRC 100873</strain>
    </source>
</reference>
<dbReference type="InterPro" id="IPR035919">
    <property type="entry name" value="EAL_sf"/>
</dbReference>
<evidence type="ECO:0000259" key="2">
    <source>
        <dbReference type="PROSITE" id="PS50883"/>
    </source>
</evidence>
<organism evidence="5 6">
    <name type="scientific">Halolactibacillus miurensis</name>
    <dbReference type="NCBI Taxonomy" id="306541"/>
    <lineage>
        <taxon>Bacteria</taxon>
        <taxon>Bacillati</taxon>
        <taxon>Bacillota</taxon>
        <taxon>Bacilli</taxon>
        <taxon>Bacillales</taxon>
        <taxon>Bacillaceae</taxon>
        <taxon>Halolactibacillus</taxon>
    </lineage>
</organism>
<keyword evidence="1" id="KW-0812">Transmembrane</keyword>
<dbReference type="AlphaFoldDB" id="A0A1I6SFE2"/>
<dbReference type="CDD" id="cd01948">
    <property type="entry name" value="EAL"/>
    <property type="match status" value="1"/>
</dbReference>
<dbReference type="SMART" id="SM00052">
    <property type="entry name" value="EAL"/>
    <property type="match status" value="1"/>
</dbReference>
<dbReference type="GO" id="GO:0071111">
    <property type="term" value="F:cyclic-guanylate-specific phosphodiesterase activity"/>
    <property type="evidence" value="ECO:0007669"/>
    <property type="project" value="InterPro"/>
</dbReference>
<dbReference type="Proteomes" id="UP000199139">
    <property type="component" value="Unassembled WGS sequence"/>
</dbReference>
<dbReference type="PROSITE" id="PS50887">
    <property type="entry name" value="GGDEF"/>
    <property type="match status" value="1"/>
</dbReference>
<sequence>MNNDIILSTDVSHISFISNDSHIIASSIESIVGTKYHSTKNPTGLTKVNDTRAFHINVPVFEGERKIGTLSIYWPLSKVRKNISSIVITGIVLFFIVFGISSLILIYAYKLNKKNTRIAYYDDLTNIPNKLFLTKVLDEHLKNSHDRVALLLINCSNFKLINTTYGFEYGDLLLKRIATRLQKSLKPDEQLYHFTADRFAIIVKDYASKADLYLKANRMLSIFNNLLSNEQDRESLTAQIGIVEITEKHESADSILKEASLALTHHQDQTSIYFYQDDLARVIRREEIILQTLRRVIRREDTQSFFLYFQPKIHLERKNIVGFEALARLNSDSLDPSFVSPTEFISIAEKNYIIYDLGLIIIEHACHFHYQLVERGYAEARVAINISGLQLLRDEFEEDLIKIIATTGANPNYIVLEITESVLINNFERINDKLERLKSFGLSIDLDDFGTGFSSFSSIAELNIDRVKLDQTFINNITRIDDSTALASNLIAMCHKVGLEVIAEGVENEAQLGYLERHKCDIIQGYFFSKPLSVEDALIYIDRN</sequence>
<dbReference type="PROSITE" id="PS50883">
    <property type="entry name" value="EAL"/>
    <property type="match status" value="1"/>
</dbReference>
<dbReference type="EMBL" id="FPAI01000009">
    <property type="protein sequence ID" value="SFS75706.1"/>
    <property type="molecule type" value="Genomic_DNA"/>
</dbReference>
<dbReference type="Proteomes" id="UP000321773">
    <property type="component" value="Unassembled WGS sequence"/>
</dbReference>
<feature type="domain" description="EAL" evidence="2">
    <location>
        <begin position="286"/>
        <end position="544"/>
    </location>
</feature>
<proteinExistence type="predicted"/>
<dbReference type="OrthoDB" id="9759607at2"/>
<reference evidence="5 6" key="1">
    <citation type="submission" date="2016-10" db="EMBL/GenBank/DDBJ databases">
        <authorList>
            <person name="de Groot N.N."/>
        </authorList>
    </citation>
    <scope>NUCLEOTIDE SEQUENCE [LARGE SCALE GENOMIC DNA]</scope>
    <source>
        <strain evidence="5 6">DSM 17074</strain>
    </source>
</reference>
<dbReference type="SMART" id="SM00267">
    <property type="entry name" value="GGDEF"/>
    <property type="match status" value="1"/>
</dbReference>
<dbReference type="Gene3D" id="3.20.20.450">
    <property type="entry name" value="EAL domain"/>
    <property type="match status" value="1"/>
</dbReference>
<dbReference type="InterPro" id="IPR000160">
    <property type="entry name" value="GGDEF_dom"/>
</dbReference>
<keyword evidence="1" id="KW-0472">Membrane</keyword>
<protein>
    <submittedName>
        <fullName evidence="5">Diguanylate cyclase (GGDEF) domain-containing protein</fullName>
    </submittedName>
</protein>
<evidence type="ECO:0000259" key="3">
    <source>
        <dbReference type="PROSITE" id="PS50887"/>
    </source>
</evidence>
<dbReference type="PANTHER" id="PTHR33121:SF79">
    <property type="entry name" value="CYCLIC DI-GMP PHOSPHODIESTERASE PDED-RELATED"/>
    <property type="match status" value="1"/>
</dbReference>
<dbReference type="Pfam" id="PF00990">
    <property type="entry name" value="GGDEF"/>
    <property type="match status" value="1"/>
</dbReference>
<feature type="transmembrane region" description="Helical" evidence="1">
    <location>
        <begin position="86"/>
        <end position="109"/>
    </location>
</feature>
<dbReference type="SUPFAM" id="SSF141868">
    <property type="entry name" value="EAL domain-like"/>
    <property type="match status" value="1"/>
</dbReference>
<feature type="domain" description="GGDEF" evidence="3">
    <location>
        <begin position="146"/>
        <end position="277"/>
    </location>
</feature>
<evidence type="ECO:0000313" key="5">
    <source>
        <dbReference type="EMBL" id="SFS75706.1"/>
    </source>
</evidence>
<dbReference type="InterPro" id="IPR043128">
    <property type="entry name" value="Rev_trsase/Diguanyl_cyclase"/>
</dbReference>
<dbReference type="InterPro" id="IPR001633">
    <property type="entry name" value="EAL_dom"/>
</dbReference>
<dbReference type="SUPFAM" id="SSF55073">
    <property type="entry name" value="Nucleotide cyclase"/>
    <property type="match status" value="1"/>
</dbReference>
<dbReference type="CDD" id="cd01949">
    <property type="entry name" value="GGDEF"/>
    <property type="match status" value="1"/>
</dbReference>
<evidence type="ECO:0000313" key="6">
    <source>
        <dbReference type="Proteomes" id="UP000199139"/>
    </source>
</evidence>
<dbReference type="InterPro" id="IPR050706">
    <property type="entry name" value="Cyclic-di-GMP_PDE-like"/>
</dbReference>
<evidence type="ECO:0000256" key="1">
    <source>
        <dbReference type="SAM" id="Phobius"/>
    </source>
</evidence>
<keyword evidence="7" id="KW-1185">Reference proteome</keyword>
<dbReference type="Pfam" id="PF00563">
    <property type="entry name" value="EAL"/>
    <property type="match status" value="1"/>
</dbReference>